<evidence type="ECO:0000256" key="2">
    <source>
        <dbReference type="ARBA" id="ARBA00005557"/>
    </source>
</evidence>
<comment type="similarity">
    <text evidence="2">Belongs to the mitochondrion-specific ribosomal protein mL53 family.</text>
</comment>
<dbReference type="GeneID" id="17319932"/>
<reference evidence="8" key="1">
    <citation type="journal article" date="2013" name="Proc. Natl. Acad. Sci. U.S.A.">
        <title>Genome structure and metabolic features in the red seaweed Chondrus crispus shed light on evolution of the Archaeplastida.</title>
        <authorList>
            <person name="Collen J."/>
            <person name="Porcel B."/>
            <person name="Carre W."/>
            <person name="Ball S.G."/>
            <person name="Chaparro C."/>
            <person name="Tonon T."/>
            <person name="Barbeyron T."/>
            <person name="Michel G."/>
            <person name="Noel B."/>
            <person name="Valentin K."/>
            <person name="Elias M."/>
            <person name="Artiguenave F."/>
            <person name="Arun A."/>
            <person name="Aury J.M."/>
            <person name="Barbosa-Neto J.F."/>
            <person name="Bothwell J.H."/>
            <person name="Bouget F.Y."/>
            <person name="Brillet L."/>
            <person name="Cabello-Hurtado F."/>
            <person name="Capella-Gutierrez S."/>
            <person name="Charrier B."/>
            <person name="Cladiere L."/>
            <person name="Cock J.M."/>
            <person name="Coelho S.M."/>
            <person name="Colleoni C."/>
            <person name="Czjzek M."/>
            <person name="Da Silva C."/>
            <person name="Delage L."/>
            <person name="Denoeud F."/>
            <person name="Deschamps P."/>
            <person name="Dittami S.M."/>
            <person name="Gabaldon T."/>
            <person name="Gachon C.M."/>
            <person name="Groisillier A."/>
            <person name="Herve C."/>
            <person name="Jabbari K."/>
            <person name="Katinka M."/>
            <person name="Kloareg B."/>
            <person name="Kowalczyk N."/>
            <person name="Labadie K."/>
            <person name="Leblanc C."/>
            <person name="Lopez P.J."/>
            <person name="McLachlan D.H."/>
            <person name="Meslet-Cladiere L."/>
            <person name="Moustafa A."/>
            <person name="Nehr Z."/>
            <person name="Nyvall Collen P."/>
            <person name="Panaud O."/>
            <person name="Partensky F."/>
            <person name="Poulain J."/>
            <person name="Rensing S.A."/>
            <person name="Rousvoal S."/>
            <person name="Samson G."/>
            <person name="Symeonidi A."/>
            <person name="Weissenbach J."/>
            <person name="Zambounis A."/>
            <person name="Wincker P."/>
            <person name="Boyen C."/>
        </authorList>
    </citation>
    <scope>NUCLEOTIDE SEQUENCE [LARGE SCALE GENOMIC DNA]</scope>
    <source>
        <strain evidence="8">cv. Stackhouse</strain>
    </source>
</reference>
<keyword evidence="5" id="KW-0687">Ribonucleoprotein</keyword>
<dbReference type="OrthoDB" id="35450at2759"/>
<evidence type="ECO:0000256" key="1">
    <source>
        <dbReference type="ARBA" id="ARBA00004173"/>
    </source>
</evidence>
<evidence type="ECO:0000313" key="8">
    <source>
        <dbReference type="Proteomes" id="UP000012073"/>
    </source>
</evidence>
<name>R7Q508_CHOCR</name>
<evidence type="ECO:0000256" key="6">
    <source>
        <dbReference type="ARBA" id="ARBA00035180"/>
    </source>
</evidence>
<dbReference type="OMA" id="NCDIFAV"/>
<dbReference type="AlphaFoldDB" id="R7Q508"/>
<dbReference type="KEGG" id="ccp:CHC_T00001488001"/>
<dbReference type="GO" id="GO:1990904">
    <property type="term" value="C:ribonucleoprotein complex"/>
    <property type="evidence" value="ECO:0007669"/>
    <property type="project" value="UniProtKB-KW"/>
</dbReference>
<dbReference type="RefSeq" id="XP_005712190.1">
    <property type="nucleotide sequence ID" value="XM_005712133.1"/>
</dbReference>
<accession>R7Q508</accession>
<protein>
    <recommendedName>
        <fullName evidence="6">Large ribosomal subunit protein mL53</fullName>
    </recommendedName>
</protein>
<evidence type="ECO:0000256" key="4">
    <source>
        <dbReference type="ARBA" id="ARBA00023128"/>
    </source>
</evidence>
<evidence type="ECO:0000256" key="3">
    <source>
        <dbReference type="ARBA" id="ARBA00022980"/>
    </source>
</evidence>
<keyword evidence="3" id="KW-0689">Ribosomal protein</keyword>
<dbReference type="InterPro" id="IPR019716">
    <property type="entry name" value="Ribosomal_mL53"/>
</dbReference>
<keyword evidence="8" id="KW-1185">Reference proteome</keyword>
<dbReference type="GO" id="GO:0005739">
    <property type="term" value="C:mitochondrion"/>
    <property type="evidence" value="ECO:0007669"/>
    <property type="project" value="UniProtKB-SubCell"/>
</dbReference>
<organism evidence="7 8">
    <name type="scientific">Chondrus crispus</name>
    <name type="common">Carrageen Irish moss</name>
    <name type="synonym">Polymorpha crispa</name>
    <dbReference type="NCBI Taxonomy" id="2769"/>
    <lineage>
        <taxon>Eukaryota</taxon>
        <taxon>Rhodophyta</taxon>
        <taxon>Florideophyceae</taxon>
        <taxon>Rhodymeniophycidae</taxon>
        <taxon>Gigartinales</taxon>
        <taxon>Gigartinaceae</taxon>
        <taxon>Chondrus</taxon>
    </lineage>
</organism>
<dbReference type="Gramene" id="CDF32525">
    <property type="protein sequence ID" value="CDF32525"/>
    <property type="gene ID" value="CHC_T00001488001"/>
</dbReference>
<keyword evidence="4" id="KW-0496">Mitochondrion</keyword>
<dbReference type="Gene3D" id="3.40.30.10">
    <property type="entry name" value="Glutaredoxin"/>
    <property type="match status" value="1"/>
</dbReference>
<dbReference type="EMBL" id="HG001512">
    <property type="protein sequence ID" value="CDF32525.1"/>
    <property type="molecule type" value="Genomic_DNA"/>
</dbReference>
<evidence type="ECO:0000256" key="5">
    <source>
        <dbReference type="ARBA" id="ARBA00023274"/>
    </source>
</evidence>
<dbReference type="GO" id="GO:0005840">
    <property type="term" value="C:ribosome"/>
    <property type="evidence" value="ECO:0007669"/>
    <property type="project" value="UniProtKB-KW"/>
</dbReference>
<dbReference type="Proteomes" id="UP000012073">
    <property type="component" value="Unassembled WGS sequence"/>
</dbReference>
<sequence>MGQLVRAVAASRKSSELFKTLRAVRVELNPFDHRSTTAREFLRRVRSPAVREANAKLKVDVHLIEEYGRATIGLEYACGAVERGRAQPVRRGARSACQTARAVTRSITRDSASRPVARVFLFPACHSKG</sequence>
<comment type="subcellular location">
    <subcellularLocation>
        <location evidence="1">Mitochondrion</location>
    </subcellularLocation>
</comment>
<gene>
    <name evidence="7" type="ORF">CHC_T00001488001</name>
</gene>
<proteinExistence type="inferred from homology"/>
<evidence type="ECO:0000313" key="7">
    <source>
        <dbReference type="EMBL" id="CDF32525.1"/>
    </source>
</evidence>
<dbReference type="Pfam" id="PF10780">
    <property type="entry name" value="MRP_L53"/>
    <property type="match status" value="1"/>
</dbReference>